<dbReference type="RefSeq" id="WP_379143898.1">
    <property type="nucleotide sequence ID" value="NZ_JBHUEN010000043.1"/>
</dbReference>
<sequence>MSRQTDRKTASPRADQTYHPGKVSPLTWLRTAMFYVDIALSTLVLGIGGLPSALFQRDGANRVATVWLGQMMRAIRWHLGIQVEVRGTPPTRDCIVASKHQSFLDILTLAYHCPHRIFIMKKEILRVPIMGWFAYRVGCIPIDRSRGSDAMALIVDEVRKRDASNSLGQLIIYPEGTRTRPGERRRYKHGVGVIYSQTDLPCVPVAVNMGLFWPKKGYPIRPGRPILEFLPEIATGLTEDAFMAQLTTQIETNSDRLMAEAGFRG</sequence>
<feature type="transmembrane region" description="Helical" evidence="4">
    <location>
        <begin position="32"/>
        <end position="55"/>
    </location>
</feature>
<keyword evidence="4" id="KW-1133">Transmembrane helix</keyword>
<evidence type="ECO:0000256" key="3">
    <source>
        <dbReference type="ARBA" id="ARBA00023315"/>
    </source>
</evidence>
<dbReference type="Proteomes" id="UP001597213">
    <property type="component" value="Unassembled WGS sequence"/>
</dbReference>
<evidence type="ECO:0000256" key="1">
    <source>
        <dbReference type="ARBA" id="ARBA00005189"/>
    </source>
</evidence>
<keyword evidence="7" id="KW-1185">Reference proteome</keyword>
<dbReference type="EMBL" id="JBHUEN010000043">
    <property type="protein sequence ID" value="MFD1882953.1"/>
    <property type="molecule type" value="Genomic_DNA"/>
</dbReference>
<evidence type="ECO:0000256" key="4">
    <source>
        <dbReference type="SAM" id="Phobius"/>
    </source>
</evidence>
<dbReference type="SMART" id="SM00563">
    <property type="entry name" value="PlsC"/>
    <property type="match status" value="1"/>
</dbReference>
<reference evidence="7" key="1">
    <citation type="journal article" date="2019" name="Int. J. Syst. Evol. Microbiol.">
        <title>The Global Catalogue of Microorganisms (GCM) 10K type strain sequencing project: providing services to taxonomists for standard genome sequencing and annotation.</title>
        <authorList>
            <consortium name="The Broad Institute Genomics Platform"/>
            <consortium name="The Broad Institute Genome Sequencing Center for Infectious Disease"/>
            <person name="Wu L."/>
            <person name="Ma J."/>
        </authorList>
    </citation>
    <scope>NUCLEOTIDE SEQUENCE [LARGE SCALE GENOMIC DNA]</scope>
    <source>
        <strain evidence="7">CCUG 56029</strain>
    </source>
</reference>
<comment type="caution">
    <text evidence="6">The sequence shown here is derived from an EMBL/GenBank/DDBJ whole genome shotgun (WGS) entry which is preliminary data.</text>
</comment>
<dbReference type="GO" id="GO:0016746">
    <property type="term" value="F:acyltransferase activity"/>
    <property type="evidence" value="ECO:0007669"/>
    <property type="project" value="UniProtKB-KW"/>
</dbReference>
<keyword evidence="4" id="KW-0812">Transmembrane</keyword>
<proteinExistence type="predicted"/>
<dbReference type="CDD" id="cd07989">
    <property type="entry name" value="LPLAT_AGPAT-like"/>
    <property type="match status" value="1"/>
</dbReference>
<organism evidence="6 7">
    <name type="scientific">Paracoccus pacificus</name>
    <dbReference type="NCBI Taxonomy" id="1463598"/>
    <lineage>
        <taxon>Bacteria</taxon>
        <taxon>Pseudomonadati</taxon>
        <taxon>Pseudomonadota</taxon>
        <taxon>Alphaproteobacteria</taxon>
        <taxon>Rhodobacterales</taxon>
        <taxon>Paracoccaceae</taxon>
        <taxon>Paracoccus</taxon>
    </lineage>
</organism>
<keyword evidence="3 6" id="KW-0012">Acyltransferase</keyword>
<accession>A0ABW4RAH1</accession>
<evidence type="ECO:0000313" key="7">
    <source>
        <dbReference type="Proteomes" id="UP001597213"/>
    </source>
</evidence>
<keyword evidence="2" id="KW-0808">Transferase</keyword>
<evidence type="ECO:0000313" key="6">
    <source>
        <dbReference type="EMBL" id="MFD1882953.1"/>
    </source>
</evidence>
<dbReference type="PANTHER" id="PTHR10434:SF11">
    <property type="entry name" value="1-ACYL-SN-GLYCEROL-3-PHOSPHATE ACYLTRANSFERASE"/>
    <property type="match status" value="1"/>
</dbReference>
<name>A0ABW4RAH1_9RHOB</name>
<evidence type="ECO:0000256" key="2">
    <source>
        <dbReference type="ARBA" id="ARBA00022679"/>
    </source>
</evidence>
<dbReference type="InterPro" id="IPR002123">
    <property type="entry name" value="Plipid/glycerol_acylTrfase"/>
</dbReference>
<dbReference type="Pfam" id="PF01553">
    <property type="entry name" value="Acyltransferase"/>
    <property type="match status" value="1"/>
</dbReference>
<evidence type="ECO:0000259" key="5">
    <source>
        <dbReference type="SMART" id="SM00563"/>
    </source>
</evidence>
<gene>
    <name evidence="6" type="ORF">ACFSCT_14620</name>
</gene>
<protein>
    <submittedName>
        <fullName evidence="6">Lysophospholipid acyltransferase family protein</fullName>
    </submittedName>
</protein>
<dbReference type="PANTHER" id="PTHR10434">
    <property type="entry name" value="1-ACYL-SN-GLYCEROL-3-PHOSPHATE ACYLTRANSFERASE"/>
    <property type="match status" value="1"/>
</dbReference>
<comment type="pathway">
    <text evidence="1">Lipid metabolism.</text>
</comment>
<feature type="domain" description="Phospholipid/glycerol acyltransferase" evidence="5">
    <location>
        <begin position="94"/>
        <end position="210"/>
    </location>
</feature>
<dbReference type="SUPFAM" id="SSF69593">
    <property type="entry name" value="Glycerol-3-phosphate (1)-acyltransferase"/>
    <property type="match status" value="1"/>
</dbReference>
<keyword evidence="4" id="KW-0472">Membrane</keyword>